<accession>A0A8S5PQM3</accession>
<proteinExistence type="predicted"/>
<evidence type="ECO:0000313" key="1">
    <source>
        <dbReference type="EMBL" id="DAE09162.1"/>
    </source>
</evidence>
<reference evidence="1" key="1">
    <citation type="journal article" date="2021" name="Proc. Natl. Acad. Sci. U.S.A.">
        <title>A Catalog of Tens of Thousands of Viruses from Human Metagenomes Reveals Hidden Associations with Chronic Diseases.</title>
        <authorList>
            <person name="Tisza M.J."/>
            <person name="Buck C.B."/>
        </authorList>
    </citation>
    <scope>NUCLEOTIDE SEQUENCE</scope>
    <source>
        <strain evidence="1">CtZro7</strain>
    </source>
</reference>
<name>A0A8S5PQM3_9CAUD</name>
<dbReference type="EMBL" id="BK015483">
    <property type="protein sequence ID" value="DAE09162.1"/>
    <property type="molecule type" value="Genomic_DNA"/>
</dbReference>
<protein>
    <submittedName>
        <fullName evidence="1">Uncharacterized protein</fullName>
    </submittedName>
</protein>
<sequence>MTEKERNELDEILTNDPLLACDVVDEKSNYQYTVKIIKWTWGDRYSVCINDKIGHAHVGSPLMDEDTARGFYDHVVSAYRIA</sequence>
<organism evidence="1">
    <name type="scientific">Siphoviridae sp. ctZro7</name>
    <dbReference type="NCBI Taxonomy" id="2825561"/>
    <lineage>
        <taxon>Viruses</taxon>
        <taxon>Duplodnaviria</taxon>
        <taxon>Heunggongvirae</taxon>
        <taxon>Uroviricota</taxon>
        <taxon>Caudoviricetes</taxon>
    </lineage>
</organism>